<feature type="compositionally biased region" description="Low complexity" evidence="1">
    <location>
        <begin position="274"/>
        <end position="285"/>
    </location>
</feature>
<dbReference type="PANTHER" id="PTHR31393">
    <property type="entry name" value="C5ORF31"/>
    <property type="match status" value="1"/>
</dbReference>
<keyword evidence="3" id="KW-1185">Reference proteome</keyword>
<name>A0A914BCK9_PATMI</name>
<feature type="compositionally biased region" description="Basic and acidic residues" evidence="1">
    <location>
        <begin position="262"/>
        <end position="273"/>
    </location>
</feature>
<evidence type="ECO:0000313" key="3">
    <source>
        <dbReference type="Proteomes" id="UP000887568"/>
    </source>
</evidence>
<dbReference type="PANTHER" id="PTHR31393:SF3">
    <property type="match status" value="1"/>
</dbReference>
<dbReference type="OMA" id="RYKSEAH"/>
<dbReference type="OrthoDB" id="5965030at2759"/>
<sequence>MGPVSEDNIPSSTQTINVSRTVQSTDLFTPYREPRVTLPTIGTFQQDALPFGGKYWGGPLTEYGGIGDLAFIGRQRVRDLEVTRSHRHYRSGFSKYLAEIQPYRLTQLHLSECRINDQILPPPLQTDISGLNWQREDPWPNSQAYGTHRSIFEVFPSIKPEPSQQDRESACNFRSFKAQPLGKATQKALLDLNKKLYQTTRYVDSYRNYCSCQKLDQPMPDVPDSEDGTDAGQTNDADDEDDTEDSEDEEKENEEVSDEETRDGVKDAPDKSESNSSLLKKTSTKSVTFNDAPQIMDETFHQMKVIPNKPMAGVGPRWPPGDSYVIDSINGCQLVERADITQSQPAYYGVTGPTAETKPPRLLSARARLAKQFKGNLAHGQGRGRAPTLVASLKSQDAFLKERMPKLHHADGQHYSTNQRQDGTASANGIASCCRATDVVKNSGIKLPVVRTNQTIDQPFLIPPSFRKPSLVLPPAPLADCLPTTGSRTPHKLGLRYKSEAHKRYHLMYPDNIPDLRTNRKEGKKYFFCNFHSSVFRG</sequence>
<dbReference type="Pfam" id="PF15093">
    <property type="entry name" value="SPMIP4-like"/>
    <property type="match status" value="1"/>
</dbReference>
<organism evidence="2 3">
    <name type="scientific">Patiria miniata</name>
    <name type="common">Bat star</name>
    <name type="synonym">Asterina miniata</name>
    <dbReference type="NCBI Taxonomy" id="46514"/>
    <lineage>
        <taxon>Eukaryota</taxon>
        <taxon>Metazoa</taxon>
        <taxon>Echinodermata</taxon>
        <taxon>Eleutherozoa</taxon>
        <taxon>Asterozoa</taxon>
        <taxon>Asteroidea</taxon>
        <taxon>Valvatacea</taxon>
        <taxon>Valvatida</taxon>
        <taxon>Asterinidae</taxon>
        <taxon>Patiria</taxon>
    </lineage>
</organism>
<dbReference type="GO" id="GO:0005813">
    <property type="term" value="C:centrosome"/>
    <property type="evidence" value="ECO:0007669"/>
    <property type="project" value="TreeGrafter"/>
</dbReference>
<evidence type="ECO:0000313" key="2">
    <source>
        <dbReference type="EnsemblMetazoa" id="XP_038073172.1"/>
    </source>
</evidence>
<proteinExistence type="predicted"/>
<dbReference type="RefSeq" id="XP_038073172.1">
    <property type="nucleotide sequence ID" value="XM_038217244.1"/>
</dbReference>
<dbReference type="Proteomes" id="UP000887568">
    <property type="component" value="Unplaced"/>
</dbReference>
<reference evidence="2" key="1">
    <citation type="submission" date="2022-11" db="UniProtKB">
        <authorList>
            <consortium name="EnsemblMetazoa"/>
        </authorList>
    </citation>
    <scope>IDENTIFICATION</scope>
</reference>
<accession>A0A914BCK9</accession>
<dbReference type="InterPro" id="IPR027886">
    <property type="entry name" value="SPMIP4"/>
</dbReference>
<feature type="compositionally biased region" description="Acidic residues" evidence="1">
    <location>
        <begin position="236"/>
        <end position="261"/>
    </location>
</feature>
<protein>
    <submittedName>
        <fullName evidence="2">Uncharacterized protein</fullName>
    </submittedName>
</protein>
<evidence type="ECO:0000256" key="1">
    <source>
        <dbReference type="SAM" id="MobiDB-lite"/>
    </source>
</evidence>
<dbReference type="AlphaFoldDB" id="A0A914BCK9"/>
<feature type="region of interest" description="Disordered" evidence="1">
    <location>
        <begin position="213"/>
        <end position="285"/>
    </location>
</feature>
<dbReference type="GeneID" id="119741483"/>
<dbReference type="EnsemblMetazoa" id="XM_038217244.1">
    <property type="protein sequence ID" value="XP_038073172.1"/>
    <property type="gene ID" value="LOC119741483"/>
</dbReference>